<name>A0A6J4VGL9_9CYAN</name>
<protein>
    <submittedName>
        <fullName evidence="1">Uncharacterized protein</fullName>
    </submittedName>
</protein>
<proteinExistence type="predicted"/>
<evidence type="ECO:0000313" key="1">
    <source>
        <dbReference type="EMBL" id="CAA9577886.1"/>
    </source>
</evidence>
<dbReference type="AlphaFoldDB" id="A0A6J4VGL9"/>
<sequence length="58" mass="6298">MSRLVLFIPSYAGSNFRLEEHFEELVSNASEGTCLNNRNLLAHPLVAVGLVGGLTRAL</sequence>
<accession>A0A6J4VGL9</accession>
<organism evidence="1">
    <name type="scientific">uncultured Synechococcales cyanobacterium</name>
    <dbReference type="NCBI Taxonomy" id="1936017"/>
    <lineage>
        <taxon>Bacteria</taxon>
        <taxon>Bacillati</taxon>
        <taxon>Cyanobacteriota</taxon>
        <taxon>Cyanophyceae</taxon>
        <taxon>Synechococcales</taxon>
        <taxon>environmental samples</taxon>
    </lineage>
</organism>
<reference evidence="1" key="1">
    <citation type="submission" date="2020-02" db="EMBL/GenBank/DDBJ databases">
        <authorList>
            <person name="Meier V. D."/>
        </authorList>
    </citation>
    <scope>NUCLEOTIDE SEQUENCE</scope>
    <source>
        <strain evidence="1">AVDCRST_MAG81</strain>
    </source>
</reference>
<dbReference type="EMBL" id="CADCWO010000138">
    <property type="protein sequence ID" value="CAA9577886.1"/>
    <property type="molecule type" value="Genomic_DNA"/>
</dbReference>
<gene>
    <name evidence="1" type="ORF">AVDCRST_MAG81-2613</name>
</gene>